<dbReference type="RefSeq" id="WP_379927536.1">
    <property type="nucleotide sequence ID" value="NZ_JBHUMM010000001.1"/>
</dbReference>
<evidence type="ECO:0000256" key="5">
    <source>
        <dbReference type="ARBA" id="ARBA00022490"/>
    </source>
</evidence>
<dbReference type="NCBIfam" id="NF011494">
    <property type="entry name" value="PRK14902.1"/>
    <property type="match status" value="1"/>
</dbReference>
<dbReference type="SUPFAM" id="SSF48013">
    <property type="entry name" value="NusB-like"/>
    <property type="match status" value="1"/>
</dbReference>
<reference evidence="17" key="1">
    <citation type="journal article" date="2019" name="Int. J. Syst. Evol. Microbiol.">
        <title>The Global Catalogue of Microorganisms (GCM) 10K type strain sequencing project: providing services to taxonomists for standard genome sequencing and annotation.</title>
        <authorList>
            <consortium name="The Broad Institute Genomics Platform"/>
            <consortium name="The Broad Institute Genome Sequencing Center for Infectious Disease"/>
            <person name="Wu L."/>
            <person name="Ma J."/>
        </authorList>
    </citation>
    <scope>NUCLEOTIDE SEQUENCE [LARGE SCALE GENOMIC DNA]</scope>
    <source>
        <strain evidence="17">KCTC 33676</strain>
    </source>
</reference>
<keyword evidence="9 14" id="KW-0949">S-adenosyl-L-methionine</keyword>
<dbReference type="InterPro" id="IPR035926">
    <property type="entry name" value="NusB-like_sf"/>
</dbReference>
<evidence type="ECO:0000256" key="13">
    <source>
        <dbReference type="ARBA" id="ARBA00047283"/>
    </source>
</evidence>
<evidence type="ECO:0000313" key="16">
    <source>
        <dbReference type="EMBL" id="MFD2670199.1"/>
    </source>
</evidence>
<keyword evidence="6" id="KW-0698">rRNA processing</keyword>
<evidence type="ECO:0000256" key="9">
    <source>
        <dbReference type="ARBA" id="ARBA00022691"/>
    </source>
</evidence>
<dbReference type="PROSITE" id="PS01153">
    <property type="entry name" value="NOL1_NOP2_SUN"/>
    <property type="match status" value="1"/>
</dbReference>
<proteinExistence type="inferred from homology"/>
<protein>
    <recommendedName>
        <fullName evidence="4">16S rRNA (cytosine(967)-C(5))-methyltransferase</fullName>
        <ecNumber evidence="4">2.1.1.176</ecNumber>
    </recommendedName>
    <alternativeName>
        <fullName evidence="11">16S rRNA m5C967 methyltransferase</fullName>
    </alternativeName>
    <alternativeName>
        <fullName evidence="12">rRNA (cytosine-C(5)-)-methyltransferase RsmB</fullName>
    </alternativeName>
</protein>
<dbReference type="Gene3D" id="3.40.50.150">
    <property type="entry name" value="Vaccinia Virus protein VP39"/>
    <property type="match status" value="1"/>
</dbReference>
<feature type="binding site" evidence="14">
    <location>
        <begin position="275"/>
        <end position="281"/>
    </location>
    <ligand>
        <name>S-adenosyl-L-methionine</name>
        <dbReference type="ChEBI" id="CHEBI:59789"/>
    </ligand>
</feature>
<comment type="caution">
    <text evidence="16">The sequence shown here is derived from an EMBL/GenBank/DDBJ whole genome shotgun (WGS) entry which is preliminary data.</text>
</comment>
<sequence length="466" mass="52275">MTQQKKSKSTRRVPRNQSARGHALDILIAIEEQSAYSNLMLNQAFQKLQLEQQDKALVTELVYGTIQRQNTLDHFLTPFVKKGLHKLDRWVHLLLRMSVYQMAYMDRIPAHAVVNESVTIAKQRAHQGISGMVNGVLRSMLRTADAFTVREGQNAIETMSLQHAHPVWMMEQWVKQYGEETAARIAASNQLPPAASLRVNEMKMKRTELIDILQEQGYTVRPSLVHPSGVVVERGGNLAAHPLFQEGCFSIQDESSMVVAEAVAPEPGMTVLDCCAAPGGKSSHMAEKMKDQGQLIANDLHPHKQKLIQQQADRLGLQSIEAKVSDAAQIDQVYESGQFDRILLDAPCSGLGVIRRKPDLKWNKQAEEMAQLPALQLQLLEAAAALLKPDGRLVYSTCTIVEQENEGVVQSFLDKHPEYTWDEQMVERLPESIQTLVQEDAPGRVQILPYHFQSDGFFIASLRRTC</sequence>
<keyword evidence="5" id="KW-0963">Cytoplasm</keyword>
<evidence type="ECO:0000256" key="11">
    <source>
        <dbReference type="ARBA" id="ARBA00030399"/>
    </source>
</evidence>
<organism evidence="16 17">
    <name type="scientific">Marinicrinis sediminis</name>
    <dbReference type="NCBI Taxonomy" id="1652465"/>
    <lineage>
        <taxon>Bacteria</taxon>
        <taxon>Bacillati</taxon>
        <taxon>Bacillota</taxon>
        <taxon>Bacilli</taxon>
        <taxon>Bacillales</taxon>
        <taxon>Paenibacillaceae</taxon>
    </lineage>
</organism>
<feature type="binding site" evidence="14">
    <location>
        <position position="345"/>
    </location>
    <ligand>
        <name>S-adenosyl-L-methionine</name>
        <dbReference type="ChEBI" id="CHEBI:59789"/>
    </ligand>
</feature>
<dbReference type="InterPro" id="IPR004573">
    <property type="entry name" value="rRNA_ssu_MeTfrase_B"/>
</dbReference>
<feature type="binding site" evidence="14">
    <location>
        <position position="326"/>
    </location>
    <ligand>
        <name>S-adenosyl-L-methionine</name>
        <dbReference type="ChEBI" id="CHEBI:59789"/>
    </ligand>
</feature>
<evidence type="ECO:0000256" key="2">
    <source>
        <dbReference type="ARBA" id="ARBA00004496"/>
    </source>
</evidence>
<dbReference type="PANTHER" id="PTHR22807">
    <property type="entry name" value="NOP2 YEAST -RELATED NOL1/NOP2/FMU SUN DOMAIN-CONTAINING"/>
    <property type="match status" value="1"/>
</dbReference>
<keyword evidence="17" id="KW-1185">Reference proteome</keyword>
<dbReference type="GO" id="GO:0032259">
    <property type="term" value="P:methylation"/>
    <property type="evidence" value="ECO:0007669"/>
    <property type="project" value="UniProtKB-KW"/>
</dbReference>
<dbReference type="PRINTS" id="PR02008">
    <property type="entry name" value="RCMTFAMILY"/>
</dbReference>
<comment type="function">
    <text evidence="1">Specifically methylates the cytosine at position 967 (m5C967) of 16S rRNA.</text>
</comment>
<evidence type="ECO:0000256" key="7">
    <source>
        <dbReference type="ARBA" id="ARBA00022603"/>
    </source>
</evidence>
<dbReference type="Pfam" id="PF01029">
    <property type="entry name" value="NusB"/>
    <property type="match status" value="1"/>
</dbReference>
<evidence type="ECO:0000313" key="17">
    <source>
        <dbReference type="Proteomes" id="UP001597497"/>
    </source>
</evidence>
<dbReference type="InterPro" id="IPR001678">
    <property type="entry name" value="MeTrfase_RsmB-F_NOP2_dom"/>
</dbReference>
<dbReference type="Gene3D" id="1.10.940.10">
    <property type="entry name" value="NusB-like"/>
    <property type="match status" value="1"/>
</dbReference>
<gene>
    <name evidence="16" type="primary">rsmB</name>
    <name evidence="16" type="ORF">ACFSUC_01095</name>
</gene>
<evidence type="ECO:0000256" key="12">
    <source>
        <dbReference type="ARBA" id="ARBA00031088"/>
    </source>
</evidence>
<comment type="catalytic activity">
    <reaction evidence="13">
        <text>cytidine(967) in 16S rRNA + S-adenosyl-L-methionine = 5-methylcytidine(967) in 16S rRNA + S-adenosyl-L-homocysteine + H(+)</text>
        <dbReference type="Rhea" id="RHEA:42748"/>
        <dbReference type="Rhea" id="RHEA-COMP:10219"/>
        <dbReference type="Rhea" id="RHEA-COMP:10220"/>
        <dbReference type="ChEBI" id="CHEBI:15378"/>
        <dbReference type="ChEBI" id="CHEBI:57856"/>
        <dbReference type="ChEBI" id="CHEBI:59789"/>
        <dbReference type="ChEBI" id="CHEBI:74483"/>
        <dbReference type="ChEBI" id="CHEBI:82748"/>
        <dbReference type="EC" id="2.1.1.176"/>
    </reaction>
</comment>
<evidence type="ECO:0000256" key="4">
    <source>
        <dbReference type="ARBA" id="ARBA00012140"/>
    </source>
</evidence>
<evidence type="ECO:0000256" key="10">
    <source>
        <dbReference type="ARBA" id="ARBA00022884"/>
    </source>
</evidence>
<dbReference type="PANTHER" id="PTHR22807:SF53">
    <property type="entry name" value="RIBOSOMAL RNA SMALL SUBUNIT METHYLTRANSFERASE B-RELATED"/>
    <property type="match status" value="1"/>
</dbReference>
<dbReference type="PROSITE" id="PS51686">
    <property type="entry name" value="SAM_MT_RSMB_NOP"/>
    <property type="match status" value="1"/>
</dbReference>
<keyword evidence="7 14" id="KW-0489">Methyltransferase</keyword>
<dbReference type="CDD" id="cd02440">
    <property type="entry name" value="AdoMet_MTases"/>
    <property type="match status" value="1"/>
</dbReference>
<dbReference type="InterPro" id="IPR049560">
    <property type="entry name" value="MeTrfase_RsmB-F_NOP2_cat"/>
</dbReference>
<dbReference type="InterPro" id="IPR006027">
    <property type="entry name" value="NusB_RsmB_TIM44"/>
</dbReference>
<keyword evidence="10 14" id="KW-0694">RNA-binding</keyword>
<accession>A0ABW5R708</accession>
<dbReference type="GO" id="GO:0008168">
    <property type="term" value="F:methyltransferase activity"/>
    <property type="evidence" value="ECO:0007669"/>
    <property type="project" value="UniProtKB-KW"/>
</dbReference>
<dbReference type="EC" id="2.1.1.176" evidence="4"/>
<evidence type="ECO:0000256" key="8">
    <source>
        <dbReference type="ARBA" id="ARBA00022679"/>
    </source>
</evidence>
<name>A0ABW5R708_9BACL</name>
<keyword evidence="8 14" id="KW-0808">Transferase</keyword>
<evidence type="ECO:0000256" key="14">
    <source>
        <dbReference type="PROSITE-ProRule" id="PRU01023"/>
    </source>
</evidence>
<dbReference type="Gene3D" id="3.30.70.1170">
    <property type="entry name" value="Sun protein, domain 3"/>
    <property type="match status" value="1"/>
</dbReference>
<comment type="similarity">
    <text evidence="3 14">Belongs to the class I-like SAM-binding methyltransferase superfamily. RsmB/NOP family.</text>
</comment>
<dbReference type="EMBL" id="JBHUMM010000001">
    <property type="protein sequence ID" value="MFD2670199.1"/>
    <property type="molecule type" value="Genomic_DNA"/>
</dbReference>
<dbReference type="Proteomes" id="UP001597497">
    <property type="component" value="Unassembled WGS sequence"/>
</dbReference>
<dbReference type="SUPFAM" id="SSF53335">
    <property type="entry name" value="S-adenosyl-L-methionine-dependent methyltransferases"/>
    <property type="match status" value="1"/>
</dbReference>
<comment type="subcellular location">
    <subcellularLocation>
        <location evidence="2">Cytoplasm</location>
    </subcellularLocation>
</comment>
<dbReference type="InterPro" id="IPR029063">
    <property type="entry name" value="SAM-dependent_MTases_sf"/>
</dbReference>
<feature type="active site" description="Nucleophile" evidence="14">
    <location>
        <position position="398"/>
    </location>
</feature>
<evidence type="ECO:0000256" key="3">
    <source>
        <dbReference type="ARBA" id="ARBA00007494"/>
    </source>
</evidence>
<evidence type="ECO:0000259" key="15">
    <source>
        <dbReference type="PROSITE" id="PS51686"/>
    </source>
</evidence>
<dbReference type="InterPro" id="IPR023267">
    <property type="entry name" value="RCMT"/>
</dbReference>
<dbReference type="Pfam" id="PF22458">
    <property type="entry name" value="RsmF-B_ferredox"/>
    <property type="match status" value="1"/>
</dbReference>
<dbReference type="Pfam" id="PF01189">
    <property type="entry name" value="Methyltr_RsmB-F"/>
    <property type="match status" value="1"/>
</dbReference>
<feature type="domain" description="SAM-dependent MTase RsmB/NOP-type" evidence="15">
    <location>
        <begin position="185"/>
        <end position="465"/>
    </location>
</feature>
<evidence type="ECO:0000256" key="6">
    <source>
        <dbReference type="ARBA" id="ARBA00022552"/>
    </source>
</evidence>
<evidence type="ECO:0000256" key="1">
    <source>
        <dbReference type="ARBA" id="ARBA00002724"/>
    </source>
</evidence>
<dbReference type="NCBIfam" id="TIGR00563">
    <property type="entry name" value="rsmB"/>
    <property type="match status" value="1"/>
</dbReference>
<dbReference type="InterPro" id="IPR018314">
    <property type="entry name" value="RsmB/NOL1/NOP2-like_CS"/>
</dbReference>
<dbReference type="InterPro" id="IPR054728">
    <property type="entry name" value="RsmB-like_ferredoxin"/>
</dbReference>
<feature type="binding site" evidence="14">
    <location>
        <position position="299"/>
    </location>
    <ligand>
        <name>S-adenosyl-L-methionine</name>
        <dbReference type="ChEBI" id="CHEBI:59789"/>
    </ligand>
</feature>